<evidence type="ECO:0000313" key="1">
    <source>
        <dbReference type="EMBL" id="CAJ1944586.1"/>
    </source>
</evidence>
<dbReference type="Gramene" id="rna-AYBTSS11_LOCUS11988">
    <property type="protein sequence ID" value="CAJ1944586.1"/>
    <property type="gene ID" value="gene-AYBTSS11_LOCUS11988"/>
</dbReference>
<dbReference type="EMBL" id="OY731400">
    <property type="protein sequence ID" value="CAJ1944586.1"/>
    <property type="molecule type" value="Genomic_DNA"/>
</dbReference>
<evidence type="ECO:0000313" key="2">
    <source>
        <dbReference type="Proteomes" id="UP001189624"/>
    </source>
</evidence>
<protein>
    <submittedName>
        <fullName evidence="1">Uncharacterized protein</fullName>
    </submittedName>
</protein>
<dbReference type="AlphaFoldDB" id="A0AA86VEI7"/>
<accession>A0AA86VEI7</accession>
<sequence>MAVASDKNGSTYPIYRERVPADHVLKEQTFKEKLCFVCLRVRPPPPQECV</sequence>
<keyword evidence="2" id="KW-1185">Reference proteome</keyword>
<organism evidence="1 2">
    <name type="scientific">Sphenostylis stenocarpa</name>
    <dbReference type="NCBI Taxonomy" id="92480"/>
    <lineage>
        <taxon>Eukaryota</taxon>
        <taxon>Viridiplantae</taxon>
        <taxon>Streptophyta</taxon>
        <taxon>Embryophyta</taxon>
        <taxon>Tracheophyta</taxon>
        <taxon>Spermatophyta</taxon>
        <taxon>Magnoliopsida</taxon>
        <taxon>eudicotyledons</taxon>
        <taxon>Gunneridae</taxon>
        <taxon>Pentapetalae</taxon>
        <taxon>rosids</taxon>
        <taxon>fabids</taxon>
        <taxon>Fabales</taxon>
        <taxon>Fabaceae</taxon>
        <taxon>Papilionoideae</taxon>
        <taxon>50 kb inversion clade</taxon>
        <taxon>NPAAA clade</taxon>
        <taxon>indigoferoid/millettioid clade</taxon>
        <taxon>Phaseoleae</taxon>
        <taxon>Sphenostylis</taxon>
    </lineage>
</organism>
<gene>
    <name evidence="1" type="ORF">AYBTSS11_LOCUS11988</name>
</gene>
<name>A0AA86VEI7_9FABA</name>
<reference evidence="1" key="1">
    <citation type="submission" date="2023-10" db="EMBL/GenBank/DDBJ databases">
        <authorList>
            <person name="Domelevo Entfellner J.-B."/>
        </authorList>
    </citation>
    <scope>NUCLEOTIDE SEQUENCE</scope>
</reference>
<proteinExistence type="predicted"/>
<dbReference type="Proteomes" id="UP001189624">
    <property type="component" value="Chromosome 3"/>
</dbReference>